<gene>
    <name evidence="1" type="ORF">HMPREF9733_02689</name>
</gene>
<name>M2BBX3_TREDN</name>
<dbReference type="RefSeq" id="WP_010697688.1">
    <property type="nucleotide sequence ID" value="NZ_KB442455.1"/>
</dbReference>
<organism evidence="1 2">
    <name type="scientific">Treponema denticola SP33</name>
    <dbReference type="NCBI Taxonomy" id="999437"/>
    <lineage>
        <taxon>Bacteria</taxon>
        <taxon>Pseudomonadati</taxon>
        <taxon>Spirochaetota</taxon>
        <taxon>Spirochaetia</taxon>
        <taxon>Spirochaetales</taxon>
        <taxon>Treponemataceae</taxon>
        <taxon>Treponema</taxon>
    </lineage>
</organism>
<dbReference type="AlphaFoldDB" id="M2BBX3"/>
<dbReference type="HOGENOM" id="CLU_1447050_0_0_12"/>
<dbReference type="OrthoDB" id="2871372at2"/>
<accession>M2BBX3</accession>
<dbReference type="EMBL" id="AGDZ01000039">
    <property type="protein sequence ID" value="EMB19589.1"/>
    <property type="molecule type" value="Genomic_DNA"/>
</dbReference>
<comment type="caution">
    <text evidence="1">The sequence shown here is derived from an EMBL/GenBank/DDBJ whole genome shotgun (WGS) entry which is preliminary data.</text>
</comment>
<dbReference type="Proteomes" id="UP000016183">
    <property type="component" value="Unassembled WGS sequence"/>
</dbReference>
<evidence type="ECO:0000313" key="2">
    <source>
        <dbReference type="Proteomes" id="UP000016183"/>
    </source>
</evidence>
<dbReference type="PATRIC" id="fig|999437.3.peg.2767"/>
<sequence length="187" mass="21490">MAEKWDRQEKETAKQYEYFKTFLNLGALRTIPKVQEKHGKSLTYYQKLSSRNNWIARADAYDRYIDEIIRKENIEAIKKANKENIQLAQAIKFVAGKKAKLLIDKIKAAGDDIESLNEVINEISWNVLPQLANMAVDIERKAYGMNDEILKISLSDNSDDNDIEVNIAFKKKALAEKLTPINEPEAE</sequence>
<evidence type="ECO:0000313" key="1">
    <source>
        <dbReference type="EMBL" id="EMB19589.1"/>
    </source>
</evidence>
<protein>
    <submittedName>
        <fullName evidence="1">Uncharacterized protein</fullName>
    </submittedName>
</protein>
<proteinExistence type="predicted"/>
<reference evidence="1 2" key="1">
    <citation type="submission" date="2012-01" db="EMBL/GenBank/DDBJ databases">
        <title>The Genome Sequence of Treponema denticola SP33.</title>
        <authorList>
            <consortium name="The Broad Institute Genome Sequencing Platform"/>
            <person name="Earl A."/>
            <person name="Ward D."/>
            <person name="Feldgarden M."/>
            <person name="Gevers D."/>
            <person name="Blanton J.M."/>
            <person name="Fenno C.J."/>
            <person name="Baranova O.V."/>
            <person name="Mathney J."/>
            <person name="Dewhirst F.E."/>
            <person name="Izard J."/>
            <person name="Young S.K."/>
            <person name="Zeng Q."/>
            <person name="Gargeya S."/>
            <person name="Fitzgerald M."/>
            <person name="Haas B."/>
            <person name="Abouelleil A."/>
            <person name="Alvarado L."/>
            <person name="Arachchi H.M."/>
            <person name="Berlin A."/>
            <person name="Chapman S.B."/>
            <person name="Gearin G."/>
            <person name="Goldberg J."/>
            <person name="Griggs A."/>
            <person name="Gujja S."/>
            <person name="Hansen M."/>
            <person name="Heiman D."/>
            <person name="Howarth C."/>
            <person name="Larimer J."/>
            <person name="Lui A."/>
            <person name="MacDonald P.J.P."/>
            <person name="McCowen C."/>
            <person name="Montmayeur A."/>
            <person name="Murphy C."/>
            <person name="Neiman D."/>
            <person name="Pearson M."/>
            <person name="Priest M."/>
            <person name="Roberts A."/>
            <person name="Saif S."/>
            <person name="Shea T."/>
            <person name="Sisk P."/>
            <person name="Stolte C."/>
            <person name="Sykes S."/>
            <person name="Wortman J."/>
            <person name="Nusbaum C."/>
            <person name="Birren B."/>
        </authorList>
    </citation>
    <scope>NUCLEOTIDE SEQUENCE [LARGE SCALE GENOMIC DNA]</scope>
    <source>
        <strain evidence="1 2">SP33</strain>
    </source>
</reference>